<accession>A0A9X1FX09</accession>
<protein>
    <submittedName>
        <fullName evidence="1">Uncharacterized protein</fullName>
    </submittedName>
</protein>
<proteinExistence type="predicted"/>
<organism evidence="1 2">
    <name type="scientific">Roseobacter insulae</name>
    <dbReference type="NCBI Taxonomy" id="2859783"/>
    <lineage>
        <taxon>Bacteria</taxon>
        <taxon>Pseudomonadati</taxon>
        <taxon>Pseudomonadota</taxon>
        <taxon>Alphaproteobacteria</taxon>
        <taxon>Rhodobacterales</taxon>
        <taxon>Roseobacteraceae</taxon>
        <taxon>Roseobacter</taxon>
    </lineage>
</organism>
<reference evidence="1" key="1">
    <citation type="submission" date="2021-07" db="EMBL/GenBank/DDBJ databases">
        <title>Roseobacter insulae sp. nov., isolated from a tidal flat.</title>
        <authorList>
            <person name="Park S."/>
            <person name="Yoon J.-H."/>
        </authorList>
    </citation>
    <scope>NUCLEOTIDE SEQUENCE</scope>
    <source>
        <strain evidence="1">YSTF-M11</strain>
    </source>
</reference>
<sequence>MPIEQPQPATEKQVRYAQAIALKTGATIPHRARATRAALSQWIEAHKPKAPTGKFANYPSSKQVAFAERIARIKHREIPHECFRDKVMMSKWIDGNKPR</sequence>
<dbReference type="Proteomes" id="UP001138661">
    <property type="component" value="Unassembled WGS sequence"/>
</dbReference>
<dbReference type="AlphaFoldDB" id="A0A9X1FX09"/>
<name>A0A9X1FX09_9RHOB</name>
<evidence type="ECO:0000313" key="2">
    <source>
        <dbReference type="Proteomes" id="UP001138661"/>
    </source>
</evidence>
<keyword evidence="2" id="KW-1185">Reference proteome</keyword>
<comment type="caution">
    <text evidence="1">The sequence shown here is derived from an EMBL/GenBank/DDBJ whole genome shotgun (WGS) entry which is preliminary data.</text>
</comment>
<evidence type="ECO:0000313" key="1">
    <source>
        <dbReference type="EMBL" id="MBW4709640.1"/>
    </source>
</evidence>
<dbReference type="EMBL" id="JAHXDN010000005">
    <property type="protein sequence ID" value="MBW4709640.1"/>
    <property type="molecule type" value="Genomic_DNA"/>
</dbReference>
<gene>
    <name evidence="1" type="ORF">KX928_17780</name>
</gene>